<evidence type="ECO:0000256" key="13">
    <source>
        <dbReference type="PIRSR" id="PIRSR601508-2"/>
    </source>
</evidence>
<keyword evidence="17" id="KW-0732">Signal</keyword>
<evidence type="ECO:0000256" key="17">
    <source>
        <dbReference type="SAM" id="SignalP"/>
    </source>
</evidence>
<evidence type="ECO:0000256" key="5">
    <source>
        <dbReference type="ARBA" id="ARBA00022989"/>
    </source>
</evidence>
<dbReference type="PANTHER" id="PTHR18966">
    <property type="entry name" value="IONOTROPIC GLUTAMATE RECEPTOR"/>
    <property type="match status" value="1"/>
</dbReference>
<evidence type="ECO:0000256" key="4">
    <source>
        <dbReference type="ARBA" id="ARBA00022692"/>
    </source>
</evidence>
<feature type="binding site" evidence="12">
    <location>
        <position position="99"/>
    </location>
    <ligand>
        <name>L-glutamate</name>
        <dbReference type="ChEBI" id="CHEBI:29985"/>
    </ligand>
</feature>
<dbReference type="FunFam" id="3.40.190.10:FF:000024">
    <property type="entry name" value="Glutamate receptor, ionotropic, delta 1"/>
    <property type="match status" value="1"/>
</dbReference>
<evidence type="ECO:0000256" key="1">
    <source>
        <dbReference type="ARBA" id="ARBA00004651"/>
    </source>
</evidence>
<feature type="signal peptide" evidence="17">
    <location>
        <begin position="1"/>
        <end position="20"/>
    </location>
</feature>
<keyword evidence="9" id="KW-0325">Glycoprotein</keyword>
<feature type="disulfide bond" evidence="14">
    <location>
        <begin position="336"/>
        <end position="392"/>
    </location>
</feature>
<dbReference type="InterPro" id="IPR001508">
    <property type="entry name" value="Iono_Glu_rcpt_met"/>
</dbReference>
<dbReference type="Pfam" id="PF10613">
    <property type="entry name" value="Lig_chan-Glu_bd"/>
    <property type="match status" value="1"/>
</dbReference>
<evidence type="ECO:0000313" key="21">
    <source>
        <dbReference type="Proteomes" id="UP000596742"/>
    </source>
</evidence>
<dbReference type="InterPro" id="IPR001320">
    <property type="entry name" value="Iontro_rcpt_C"/>
</dbReference>
<evidence type="ECO:0000259" key="19">
    <source>
        <dbReference type="SMART" id="SM00918"/>
    </source>
</evidence>
<evidence type="ECO:0000256" key="12">
    <source>
        <dbReference type="PIRSR" id="PIRSR601508-1"/>
    </source>
</evidence>
<keyword evidence="4 16" id="KW-0812">Transmembrane</keyword>
<dbReference type="SUPFAM" id="SSF53850">
    <property type="entry name" value="Periplasmic binding protein-like II"/>
    <property type="match status" value="1"/>
</dbReference>
<keyword evidence="2" id="KW-0813">Transport</keyword>
<dbReference type="SMART" id="SM00079">
    <property type="entry name" value="PBPe"/>
    <property type="match status" value="1"/>
</dbReference>
<feature type="chain" id="PRO_5032726308" evidence="17">
    <location>
        <begin position="21"/>
        <end position="488"/>
    </location>
</feature>
<feature type="site" description="Interaction with the cone snail toxin Con-ikot-ikot" evidence="13">
    <location>
        <position position="280"/>
    </location>
</feature>
<proteinExistence type="predicted"/>
<feature type="domain" description="Ionotropic glutamate receptor C-terminal" evidence="18">
    <location>
        <begin position="22"/>
        <end position="386"/>
    </location>
</feature>
<feature type="binding site" evidence="12">
    <location>
        <position position="106"/>
    </location>
    <ligand>
        <name>L-glutamate</name>
        <dbReference type="ChEBI" id="CHEBI:29985"/>
    </ligand>
</feature>
<keyword evidence="14" id="KW-1015">Disulfide bond</keyword>
<evidence type="ECO:0000256" key="9">
    <source>
        <dbReference type="ARBA" id="ARBA00023180"/>
    </source>
</evidence>
<accession>A0A8B6G384</accession>
<evidence type="ECO:0000256" key="2">
    <source>
        <dbReference type="ARBA" id="ARBA00022448"/>
    </source>
</evidence>
<dbReference type="Proteomes" id="UP000596742">
    <property type="component" value="Unassembled WGS sequence"/>
</dbReference>
<reference evidence="20" key="1">
    <citation type="submission" date="2018-11" db="EMBL/GenBank/DDBJ databases">
        <authorList>
            <person name="Alioto T."/>
            <person name="Alioto T."/>
        </authorList>
    </citation>
    <scope>NUCLEOTIDE SEQUENCE</scope>
</reference>
<evidence type="ECO:0000256" key="11">
    <source>
        <dbReference type="ARBA" id="ARBA00023303"/>
    </source>
</evidence>
<name>A0A8B6G384_MYTGA</name>
<dbReference type="InterPro" id="IPR015683">
    <property type="entry name" value="Ionotropic_Glu_rcpt"/>
</dbReference>
<comment type="caution">
    <text evidence="20">The sequence shown here is derived from an EMBL/GenBank/DDBJ whole genome shotgun (WGS) entry which is preliminary data.</text>
</comment>
<feature type="domain" description="Ionotropic glutamate receptor L-glutamate and glycine-binding" evidence="19">
    <location>
        <begin position="32"/>
        <end position="89"/>
    </location>
</feature>
<keyword evidence="21" id="KW-1185">Reference proteome</keyword>
<protein>
    <submittedName>
        <fullName evidence="20">Glutamate receptor, ionotropic, invertebrate</fullName>
    </submittedName>
</protein>
<keyword evidence="3" id="KW-1003">Cell membrane</keyword>
<dbReference type="GO" id="GO:0015276">
    <property type="term" value="F:ligand-gated monoatomic ion channel activity"/>
    <property type="evidence" value="ECO:0007669"/>
    <property type="project" value="InterPro"/>
</dbReference>
<evidence type="ECO:0000313" key="20">
    <source>
        <dbReference type="EMBL" id="VDI58019.1"/>
    </source>
</evidence>
<keyword evidence="7 16" id="KW-0472">Membrane</keyword>
<feature type="region of interest" description="Disordered" evidence="15">
    <location>
        <begin position="453"/>
        <end position="488"/>
    </location>
</feature>
<dbReference type="GO" id="GO:0038023">
    <property type="term" value="F:signaling receptor activity"/>
    <property type="evidence" value="ECO:0007669"/>
    <property type="project" value="InterPro"/>
</dbReference>
<dbReference type="SMART" id="SM00918">
    <property type="entry name" value="Lig_chan-Glu_bd"/>
    <property type="match status" value="1"/>
</dbReference>
<sequence>MESTSSILLFVLLWINSCSGQNYTITSVVEDPYLIDNGDGTFSGFMVDLLDALSKQDGFSYEIGLNPDNKYGSQDGSGHWDGMIGEVLQDPDIQIAAAPIVITDERKSTVPFTRPFLNVGHRIVIKKPVVKFRTLSVLFEPFSLQLWIMVIVICFIVSALLFIVNKFSPSEWSRIRPEDDPTNAKDSFSAHNAFFFVHSTLTWQGYKEVPRSPAGRILVTMWFSFIFFMVIAYIANLTAFFLARETVKPVVPFKTWQEMTTQSSVLYGVKLGGVMHRHMKVTRDPILQHAIQNIETYSTTFSSSEDGIKRVRESDGSFAAIVPVDEGSKYINNEPCDLMFVGANIVNIPYGIACKSVDICNRLTVALLKESKSGGLTLLEQKWLTPKSNYKCPASSLENYISKQETARLSARPLTIADASLAFVVLLLGIVFCIIFLIVEVLIHRRRKMKSSRISKEGQTNKSADVEQATDEQEKAPIATNEATNNID</sequence>
<dbReference type="GO" id="GO:0005886">
    <property type="term" value="C:plasma membrane"/>
    <property type="evidence" value="ECO:0007669"/>
    <property type="project" value="UniProtKB-SubCell"/>
</dbReference>
<dbReference type="AlphaFoldDB" id="A0A8B6G384"/>
<keyword evidence="5 16" id="KW-1133">Transmembrane helix</keyword>
<gene>
    <name evidence="20" type="ORF">MGAL_10B009685</name>
</gene>
<feature type="transmembrane region" description="Helical" evidence="16">
    <location>
        <begin position="421"/>
        <end position="443"/>
    </location>
</feature>
<feature type="site" description="Interaction with the cone snail toxin Con-ikot-ikot" evidence="13">
    <location>
        <position position="369"/>
    </location>
</feature>
<keyword evidence="6" id="KW-0406">Ion transport</keyword>
<dbReference type="EMBL" id="UYJE01007805">
    <property type="protein sequence ID" value="VDI58019.1"/>
    <property type="molecule type" value="Genomic_DNA"/>
</dbReference>
<evidence type="ECO:0000256" key="6">
    <source>
        <dbReference type="ARBA" id="ARBA00023065"/>
    </source>
</evidence>
<comment type="subcellular location">
    <subcellularLocation>
        <location evidence="1">Cell membrane</location>
        <topology evidence="1">Multi-pass membrane protein</topology>
    </subcellularLocation>
</comment>
<dbReference type="InterPro" id="IPR019594">
    <property type="entry name" value="Glu/Gly-bd"/>
</dbReference>
<keyword evidence="11" id="KW-0407">Ion channel</keyword>
<dbReference type="Pfam" id="PF00060">
    <property type="entry name" value="Lig_chan"/>
    <property type="match status" value="1"/>
</dbReference>
<evidence type="ECO:0000259" key="18">
    <source>
        <dbReference type="SMART" id="SM00079"/>
    </source>
</evidence>
<organism evidence="20 21">
    <name type="scientific">Mytilus galloprovincialis</name>
    <name type="common">Mediterranean mussel</name>
    <dbReference type="NCBI Taxonomy" id="29158"/>
    <lineage>
        <taxon>Eukaryota</taxon>
        <taxon>Metazoa</taxon>
        <taxon>Spiralia</taxon>
        <taxon>Lophotrochozoa</taxon>
        <taxon>Mollusca</taxon>
        <taxon>Bivalvia</taxon>
        <taxon>Autobranchia</taxon>
        <taxon>Pteriomorphia</taxon>
        <taxon>Mytilida</taxon>
        <taxon>Mytiloidea</taxon>
        <taxon>Mytilidae</taxon>
        <taxon>Mytilinae</taxon>
        <taxon>Mytilus</taxon>
    </lineage>
</organism>
<evidence type="ECO:0000256" key="15">
    <source>
        <dbReference type="SAM" id="MobiDB-lite"/>
    </source>
</evidence>
<dbReference type="OrthoDB" id="5984008at2759"/>
<evidence type="ECO:0000256" key="16">
    <source>
        <dbReference type="SAM" id="Phobius"/>
    </source>
</evidence>
<dbReference type="Gene3D" id="1.10.287.70">
    <property type="match status" value="1"/>
</dbReference>
<evidence type="ECO:0000256" key="14">
    <source>
        <dbReference type="PIRSR" id="PIRSR601508-3"/>
    </source>
</evidence>
<dbReference type="Gene3D" id="3.40.190.10">
    <property type="entry name" value="Periplasmic binding protein-like II"/>
    <property type="match status" value="1"/>
</dbReference>
<dbReference type="PRINTS" id="PR00177">
    <property type="entry name" value="NMDARECEPTOR"/>
</dbReference>
<keyword evidence="8 20" id="KW-0675">Receptor</keyword>
<feature type="transmembrane region" description="Helical" evidence="16">
    <location>
        <begin position="144"/>
        <end position="164"/>
    </location>
</feature>
<evidence type="ECO:0000256" key="3">
    <source>
        <dbReference type="ARBA" id="ARBA00022475"/>
    </source>
</evidence>
<evidence type="ECO:0000256" key="7">
    <source>
        <dbReference type="ARBA" id="ARBA00023136"/>
    </source>
</evidence>
<evidence type="ECO:0000256" key="8">
    <source>
        <dbReference type="ARBA" id="ARBA00023170"/>
    </source>
</evidence>
<evidence type="ECO:0000256" key="10">
    <source>
        <dbReference type="ARBA" id="ARBA00023286"/>
    </source>
</evidence>
<dbReference type="SUPFAM" id="SSF81324">
    <property type="entry name" value="Voltage-gated potassium channels"/>
    <property type="match status" value="1"/>
</dbReference>
<keyword evidence="10" id="KW-1071">Ligand-gated ion channel</keyword>
<feature type="transmembrane region" description="Helical" evidence="16">
    <location>
        <begin position="217"/>
        <end position="243"/>
    </location>
</feature>